<dbReference type="RefSeq" id="WP_379187038.1">
    <property type="nucleotide sequence ID" value="NZ_JBHSOW010000017.1"/>
</dbReference>
<evidence type="ECO:0000313" key="2">
    <source>
        <dbReference type="EMBL" id="MFC5648576.1"/>
    </source>
</evidence>
<name>A0ABW0VRY3_9BACL</name>
<proteinExistence type="predicted"/>
<dbReference type="PANTHER" id="PTHR12110">
    <property type="entry name" value="HYDROXYPYRUVATE ISOMERASE"/>
    <property type="match status" value="1"/>
</dbReference>
<protein>
    <submittedName>
        <fullName evidence="2">Sugar phosphate isomerase/epimerase family protein</fullName>
    </submittedName>
</protein>
<dbReference type="GO" id="GO:0016853">
    <property type="term" value="F:isomerase activity"/>
    <property type="evidence" value="ECO:0007669"/>
    <property type="project" value="UniProtKB-KW"/>
</dbReference>
<reference evidence="3" key="1">
    <citation type="journal article" date="2019" name="Int. J. Syst. Evol. Microbiol.">
        <title>The Global Catalogue of Microorganisms (GCM) 10K type strain sequencing project: providing services to taxonomists for standard genome sequencing and annotation.</title>
        <authorList>
            <consortium name="The Broad Institute Genomics Platform"/>
            <consortium name="The Broad Institute Genome Sequencing Center for Infectious Disease"/>
            <person name="Wu L."/>
            <person name="Ma J."/>
        </authorList>
    </citation>
    <scope>NUCLEOTIDE SEQUENCE [LARGE SCALE GENOMIC DNA]</scope>
    <source>
        <strain evidence="3">CGMCC 1.3240</strain>
    </source>
</reference>
<keyword evidence="3" id="KW-1185">Reference proteome</keyword>
<dbReference type="InterPro" id="IPR013022">
    <property type="entry name" value="Xyl_isomerase-like_TIM-brl"/>
</dbReference>
<sequence>MSGTGDQRCNGAPAAKGVRRAPFTWEVGTSYRLETAENFERDIEAMAVSGIRYVELAWRNEVFDMSDPAKELFCDTVIRRARACGLDVWSIHLPYGTSWDVSNPDKAEREEAVRRHARLLELAGRWNIRTAVLHPSWEPIADAERRERLAACKRSLAELAAAAVRNRIRLAAECLPRTCLGNTSGEMALLAAASVDLGVCCDVNHLVQEPPEAFIRKLGSRIVTLHMSDNDGTDEKHWMPGAGVIDWIQVLGELAGAGYEGPFMFEVRQYEPRELMDCWRQLLVDCARAWGTDS</sequence>
<dbReference type="EMBL" id="JBHSOW010000017">
    <property type="protein sequence ID" value="MFC5648576.1"/>
    <property type="molecule type" value="Genomic_DNA"/>
</dbReference>
<gene>
    <name evidence="2" type="ORF">ACFPYJ_05435</name>
</gene>
<dbReference type="SUPFAM" id="SSF51658">
    <property type="entry name" value="Xylose isomerase-like"/>
    <property type="match status" value="1"/>
</dbReference>
<dbReference type="InterPro" id="IPR036237">
    <property type="entry name" value="Xyl_isomerase-like_sf"/>
</dbReference>
<dbReference type="PANTHER" id="PTHR12110:SF53">
    <property type="entry name" value="BLR5974 PROTEIN"/>
    <property type="match status" value="1"/>
</dbReference>
<comment type="caution">
    <text evidence="2">The sequence shown here is derived from an EMBL/GenBank/DDBJ whole genome shotgun (WGS) entry which is preliminary data.</text>
</comment>
<evidence type="ECO:0000259" key="1">
    <source>
        <dbReference type="Pfam" id="PF01261"/>
    </source>
</evidence>
<dbReference type="InterPro" id="IPR050312">
    <property type="entry name" value="IolE/XylAMocC-like"/>
</dbReference>
<evidence type="ECO:0000313" key="3">
    <source>
        <dbReference type="Proteomes" id="UP001596047"/>
    </source>
</evidence>
<dbReference type="Gene3D" id="3.20.20.150">
    <property type="entry name" value="Divalent-metal-dependent TIM barrel enzymes"/>
    <property type="match status" value="1"/>
</dbReference>
<feature type="domain" description="Xylose isomerase-like TIM barrel" evidence="1">
    <location>
        <begin position="44"/>
        <end position="273"/>
    </location>
</feature>
<accession>A0ABW0VRY3</accession>
<dbReference type="Pfam" id="PF01261">
    <property type="entry name" value="AP_endonuc_2"/>
    <property type="match status" value="1"/>
</dbReference>
<keyword evidence="2" id="KW-0413">Isomerase</keyword>
<organism evidence="2 3">
    <name type="scientific">Paenibacillus solisilvae</name>
    <dbReference type="NCBI Taxonomy" id="2486751"/>
    <lineage>
        <taxon>Bacteria</taxon>
        <taxon>Bacillati</taxon>
        <taxon>Bacillota</taxon>
        <taxon>Bacilli</taxon>
        <taxon>Bacillales</taxon>
        <taxon>Paenibacillaceae</taxon>
        <taxon>Paenibacillus</taxon>
    </lineage>
</organism>
<dbReference type="Proteomes" id="UP001596047">
    <property type="component" value="Unassembled WGS sequence"/>
</dbReference>